<name>A0ABV8GJ24_9ACTN</name>
<gene>
    <name evidence="1" type="ORF">ACFOY2_36075</name>
</gene>
<reference evidence="2" key="1">
    <citation type="journal article" date="2019" name="Int. J. Syst. Evol. Microbiol.">
        <title>The Global Catalogue of Microorganisms (GCM) 10K type strain sequencing project: providing services to taxonomists for standard genome sequencing and annotation.</title>
        <authorList>
            <consortium name="The Broad Institute Genomics Platform"/>
            <consortium name="The Broad Institute Genome Sequencing Center for Infectious Disease"/>
            <person name="Wu L."/>
            <person name="Ma J."/>
        </authorList>
    </citation>
    <scope>NUCLEOTIDE SEQUENCE [LARGE SCALE GENOMIC DNA]</scope>
    <source>
        <strain evidence="2">TBRC 1276</strain>
    </source>
</reference>
<evidence type="ECO:0008006" key="3">
    <source>
        <dbReference type="Google" id="ProtNLM"/>
    </source>
</evidence>
<protein>
    <recommendedName>
        <fullName evidence="3">HEAT repeat domain-containing protein</fullName>
    </recommendedName>
</protein>
<proteinExistence type="predicted"/>
<evidence type="ECO:0000313" key="1">
    <source>
        <dbReference type="EMBL" id="MFC4012697.1"/>
    </source>
</evidence>
<dbReference type="Proteomes" id="UP001595851">
    <property type="component" value="Unassembled WGS sequence"/>
</dbReference>
<dbReference type="RefSeq" id="WP_379532598.1">
    <property type="nucleotide sequence ID" value="NZ_JBHSBI010000023.1"/>
</dbReference>
<organism evidence="1 2">
    <name type="scientific">Nonomuraea purpurea</name>
    <dbReference type="NCBI Taxonomy" id="1849276"/>
    <lineage>
        <taxon>Bacteria</taxon>
        <taxon>Bacillati</taxon>
        <taxon>Actinomycetota</taxon>
        <taxon>Actinomycetes</taxon>
        <taxon>Streptosporangiales</taxon>
        <taxon>Streptosporangiaceae</taxon>
        <taxon>Nonomuraea</taxon>
    </lineage>
</organism>
<dbReference type="EMBL" id="JBHSBI010000023">
    <property type="protein sequence ID" value="MFC4012697.1"/>
    <property type="molecule type" value="Genomic_DNA"/>
</dbReference>
<comment type="caution">
    <text evidence="1">The sequence shown here is derived from an EMBL/GenBank/DDBJ whole genome shotgun (WGS) entry which is preliminary data.</text>
</comment>
<dbReference type="InterPro" id="IPR011989">
    <property type="entry name" value="ARM-like"/>
</dbReference>
<sequence length="395" mass="43580">MLLGWDALHAHDWSRLSHAYGPATDSPGHLQRLSDDDDTAWVETVEHLYGAVTHQSSVYPATAPAALVVAGLLANPQFDQSISVNGWPPEPVRAYLLSFLAVVAEGTEPDRTESELWEAYCTPRKSDSSSARNEEPDTEGYEAIIQCRAVSPALVDPVIRCFKDNDLHTRVAATTTAALLCQVPTVASRRTEIITLIESRARNADTSYEKAKTLVELDQIGAVNRDFLFDQDPRIRLLAASASNLADDPDGTRVILDAIADPDQFADWYPDPHLLLLGTDYHSPSHLVSEAVRRVPDFAELLPTALAVAARAGHSTGYPDWGFLLEAAFPPPQRFSANSPLNEAQRAYLQALLDNNEIWRPGPLETFWTPDKLFTLVRLPYDRQLLAAIVYSSDN</sequence>
<evidence type="ECO:0000313" key="2">
    <source>
        <dbReference type="Proteomes" id="UP001595851"/>
    </source>
</evidence>
<keyword evidence="2" id="KW-1185">Reference proteome</keyword>
<dbReference type="Gene3D" id="1.25.10.10">
    <property type="entry name" value="Leucine-rich Repeat Variant"/>
    <property type="match status" value="1"/>
</dbReference>
<accession>A0ABV8GJ24</accession>